<dbReference type="GO" id="GO:0044877">
    <property type="term" value="F:protein-containing complex binding"/>
    <property type="evidence" value="ECO:0007669"/>
    <property type="project" value="TreeGrafter"/>
</dbReference>
<evidence type="ECO:0000313" key="2">
    <source>
        <dbReference type="EMBL" id="KAG8468004.1"/>
    </source>
</evidence>
<dbReference type="SUPFAM" id="SSF51735">
    <property type="entry name" value="NAD(P)-binding Rossmann-fold domains"/>
    <property type="match status" value="1"/>
</dbReference>
<comment type="caution">
    <text evidence="2">The sequence shown here is derived from an EMBL/GenBank/DDBJ whole genome shotgun (WGS) entry which is preliminary data.</text>
</comment>
<dbReference type="Pfam" id="PF01370">
    <property type="entry name" value="Epimerase"/>
    <property type="match status" value="1"/>
</dbReference>
<evidence type="ECO:0000313" key="3">
    <source>
        <dbReference type="Proteomes" id="UP000751190"/>
    </source>
</evidence>
<dbReference type="Gene3D" id="3.40.50.720">
    <property type="entry name" value="NAD(P)-binding Rossmann-like Domain"/>
    <property type="match status" value="1"/>
</dbReference>
<dbReference type="PANTHER" id="PTHR12126:SF15">
    <property type="entry name" value="NAD(P)-BINDING DOMAIN-CONTAINING PROTEIN"/>
    <property type="match status" value="1"/>
</dbReference>
<proteinExistence type="predicted"/>
<dbReference type="OrthoDB" id="10259101at2759"/>
<dbReference type="EMBL" id="JAGTXO010000005">
    <property type="protein sequence ID" value="KAG8468004.1"/>
    <property type="molecule type" value="Genomic_DNA"/>
</dbReference>
<dbReference type="PANTHER" id="PTHR12126">
    <property type="entry name" value="NADH-UBIQUINONE OXIDOREDUCTASE 39 KDA SUBUNIT-RELATED"/>
    <property type="match status" value="1"/>
</dbReference>
<dbReference type="Proteomes" id="UP000751190">
    <property type="component" value="Unassembled WGS sequence"/>
</dbReference>
<dbReference type="GO" id="GO:0005739">
    <property type="term" value="C:mitochondrion"/>
    <property type="evidence" value="ECO:0007669"/>
    <property type="project" value="TreeGrafter"/>
</dbReference>
<dbReference type="InterPro" id="IPR036291">
    <property type="entry name" value="NAD(P)-bd_dom_sf"/>
</dbReference>
<keyword evidence="3" id="KW-1185">Reference proteome</keyword>
<accession>A0A8J5XX95</accession>
<feature type="domain" description="NAD-dependent epimerase/dehydratase" evidence="1">
    <location>
        <begin position="35"/>
        <end position="106"/>
    </location>
</feature>
<organism evidence="2 3">
    <name type="scientific">Diacronema lutheri</name>
    <name type="common">Unicellular marine alga</name>
    <name type="synonym">Monochrysis lutheri</name>
    <dbReference type="NCBI Taxonomy" id="2081491"/>
    <lineage>
        <taxon>Eukaryota</taxon>
        <taxon>Haptista</taxon>
        <taxon>Haptophyta</taxon>
        <taxon>Pavlovophyceae</taxon>
        <taxon>Pavlovales</taxon>
        <taxon>Pavlovaceae</taxon>
        <taxon>Diacronema</taxon>
    </lineage>
</organism>
<reference evidence="2" key="1">
    <citation type="submission" date="2021-05" db="EMBL/GenBank/DDBJ databases">
        <title>The genome of the haptophyte Pavlova lutheri (Diacronema luteri, Pavlovales) - a model for lipid biosynthesis in eukaryotic algae.</title>
        <authorList>
            <person name="Hulatt C.J."/>
            <person name="Posewitz M.C."/>
        </authorList>
    </citation>
    <scope>NUCLEOTIDE SEQUENCE</scope>
    <source>
        <strain evidence="2">NIVA-4/92</strain>
    </source>
</reference>
<dbReference type="OMA" id="GICEIER"/>
<evidence type="ECO:0000259" key="1">
    <source>
        <dbReference type="Pfam" id="PF01370"/>
    </source>
</evidence>
<dbReference type="InterPro" id="IPR051207">
    <property type="entry name" value="ComplexI_NDUFA9_subunit"/>
</dbReference>
<name>A0A8J5XX95_DIALT</name>
<dbReference type="InterPro" id="IPR001509">
    <property type="entry name" value="Epimerase_deHydtase"/>
</dbReference>
<dbReference type="AlphaFoldDB" id="A0A8J5XX95"/>
<sequence>MSLSPSRRLLEACLFVGASRGAAALAATRGGRSLLVLGGSGFVGREVCRNAVERGYRVTSLSRRGVNPEPASALLAQVQWLAGDATDAATVKKLASSADAAVHAIGLLFDAESGLANLNVIVSGSRSVPTSTSTYDRITRQTSFNLIGALKSKMRLPGSARTPVCFVSAAEAGWPEVAYGERVEGFAPAWLKAYLAAKRSVEAELRSASGSIRPVVYRPSLIWNWQKFDVLPAIPIFNVACALGVPFVDKTVRVETLGKAIVAGLEDESVEGVQRYLQMEQLATRL</sequence>
<gene>
    <name evidence="2" type="ORF">KFE25_007056</name>
</gene>
<protein>
    <recommendedName>
        <fullName evidence="1">NAD-dependent epimerase/dehydratase domain-containing protein</fullName>
    </recommendedName>
</protein>